<reference evidence="2" key="1">
    <citation type="journal article" date="2020" name="Nature">
        <title>Giant virus diversity and host interactions through global metagenomics.</title>
        <authorList>
            <person name="Schulz F."/>
            <person name="Roux S."/>
            <person name="Paez-Espino D."/>
            <person name="Jungbluth S."/>
            <person name="Walsh D.A."/>
            <person name="Denef V.J."/>
            <person name="McMahon K.D."/>
            <person name="Konstantinidis K.T."/>
            <person name="Eloe-Fadrosh E.A."/>
            <person name="Kyrpides N.C."/>
            <person name="Woyke T."/>
        </authorList>
    </citation>
    <scope>NUCLEOTIDE SEQUENCE</scope>
    <source>
        <strain evidence="2">GVMAG-M-3300024252-29</strain>
    </source>
</reference>
<dbReference type="AlphaFoldDB" id="A0A6C0IJW4"/>
<organism evidence="2">
    <name type="scientific">viral metagenome</name>
    <dbReference type="NCBI Taxonomy" id="1070528"/>
    <lineage>
        <taxon>unclassified sequences</taxon>
        <taxon>metagenomes</taxon>
        <taxon>organismal metagenomes</taxon>
    </lineage>
</organism>
<evidence type="ECO:0000256" key="1">
    <source>
        <dbReference type="SAM" id="MobiDB-lite"/>
    </source>
</evidence>
<feature type="region of interest" description="Disordered" evidence="1">
    <location>
        <begin position="1"/>
        <end position="110"/>
    </location>
</feature>
<name>A0A6C0IJW4_9ZZZZ</name>
<protein>
    <submittedName>
        <fullName evidence="2">Uncharacterized protein</fullName>
    </submittedName>
</protein>
<evidence type="ECO:0000313" key="2">
    <source>
        <dbReference type="EMBL" id="QHT93458.1"/>
    </source>
</evidence>
<feature type="compositionally biased region" description="Acidic residues" evidence="1">
    <location>
        <begin position="378"/>
        <end position="391"/>
    </location>
</feature>
<proteinExistence type="predicted"/>
<dbReference type="EMBL" id="MN740207">
    <property type="protein sequence ID" value="QHT93458.1"/>
    <property type="molecule type" value="Genomic_DNA"/>
</dbReference>
<sequence length="391" mass="44016">MSQKSSPEDINTDVSGNPVENTVVSSDSHVVKEGEQQDGNPSATPPADDSQSGVNAPTKDGIPAEVPQHGDDESDKSSLGQDGASQGGAGGDGGDSGDETTPLIIPSRGTLPNERTNWFHQPQYILFSNELKNIKKSNLIILKECKEAKRLLDLKFGDLTNIINRIQTSVILLSTISGFFNATKQQFGLSEEIISVASISISTYVSLILSISKYFKYDESKEGIQSLRDKYSLLHNQIEHRMDVLGPWNDPNLWIFSDPDVKLREWDEVKAQMHKEYVQIINNKKALTTEFEVTMDTKSRNAYHITNKQLTYDNRVRLFGWAKKEMDLEDVIESEYDRRDEKKRQRKKALIENAVASGTSRPKLHRRHSLFSNHEVMEDNWDDESEQASSV</sequence>
<feature type="region of interest" description="Disordered" evidence="1">
    <location>
        <begin position="351"/>
        <end position="391"/>
    </location>
</feature>
<feature type="compositionally biased region" description="Gly residues" evidence="1">
    <location>
        <begin position="85"/>
        <end position="94"/>
    </location>
</feature>
<accession>A0A6C0IJW4</accession>
<feature type="compositionally biased region" description="Polar residues" evidence="1">
    <location>
        <begin position="1"/>
        <end position="28"/>
    </location>
</feature>